<keyword evidence="1" id="KW-0808">Transferase</keyword>
<reference evidence="5" key="2">
    <citation type="submission" date="2019-06" db="EMBL/GenBank/DDBJ databases">
        <title>Genomics analysis of Aphanomyces spp. identifies a new class of oomycete effector associated with host adaptation.</title>
        <authorList>
            <person name="Gaulin E."/>
        </authorList>
    </citation>
    <scope>NUCLEOTIDE SEQUENCE</scope>
    <source>
        <strain evidence="5">CBS 578.67</strain>
    </source>
</reference>
<keyword evidence="3" id="KW-0418">Kinase</keyword>
<feature type="region of interest" description="Disordered" evidence="4">
    <location>
        <begin position="474"/>
        <end position="517"/>
    </location>
</feature>
<keyword evidence="7" id="KW-1185">Reference proteome</keyword>
<evidence type="ECO:0000313" key="6">
    <source>
        <dbReference type="EMBL" id="VFU01826.1"/>
    </source>
</evidence>
<evidence type="ECO:0000256" key="3">
    <source>
        <dbReference type="ARBA" id="ARBA00022777"/>
    </source>
</evidence>
<gene>
    <name evidence="6" type="primary">Aste57867_25199</name>
    <name evidence="5" type="ORF">As57867_025121</name>
    <name evidence="6" type="ORF">ASTE57867_25199</name>
</gene>
<dbReference type="GO" id="GO:0019205">
    <property type="term" value="F:nucleobase-containing compound kinase activity"/>
    <property type="evidence" value="ECO:0007669"/>
    <property type="project" value="InterPro"/>
</dbReference>
<organism evidence="6 7">
    <name type="scientific">Aphanomyces stellatus</name>
    <dbReference type="NCBI Taxonomy" id="120398"/>
    <lineage>
        <taxon>Eukaryota</taxon>
        <taxon>Sar</taxon>
        <taxon>Stramenopiles</taxon>
        <taxon>Oomycota</taxon>
        <taxon>Saprolegniomycetes</taxon>
        <taxon>Saprolegniales</taxon>
        <taxon>Verrucalvaceae</taxon>
        <taxon>Aphanomyces</taxon>
    </lineage>
</organism>
<dbReference type="PANTHER" id="PTHR23359">
    <property type="entry name" value="NUCLEOTIDE KINASE"/>
    <property type="match status" value="1"/>
</dbReference>
<accession>A0A485LSH2</accession>
<dbReference type="Gene3D" id="3.40.50.300">
    <property type="entry name" value="P-loop containing nucleotide triphosphate hydrolases"/>
    <property type="match status" value="2"/>
</dbReference>
<dbReference type="OrthoDB" id="439792at2759"/>
<dbReference type="GO" id="GO:0006139">
    <property type="term" value="P:nucleobase-containing compound metabolic process"/>
    <property type="evidence" value="ECO:0007669"/>
    <property type="project" value="InterPro"/>
</dbReference>
<dbReference type="Pfam" id="PF00406">
    <property type="entry name" value="ADK"/>
    <property type="match status" value="1"/>
</dbReference>
<reference evidence="6 7" key="1">
    <citation type="submission" date="2019-03" db="EMBL/GenBank/DDBJ databases">
        <authorList>
            <person name="Gaulin E."/>
            <person name="Dumas B."/>
        </authorList>
    </citation>
    <scope>NUCLEOTIDE SEQUENCE [LARGE SCALE GENOMIC DNA]</scope>
    <source>
        <strain evidence="6">CBS 568.67</strain>
    </source>
</reference>
<dbReference type="InterPro" id="IPR000850">
    <property type="entry name" value="Adenylat/UMP-CMP_kin"/>
</dbReference>
<evidence type="ECO:0000256" key="1">
    <source>
        <dbReference type="ARBA" id="ARBA00022679"/>
    </source>
</evidence>
<feature type="compositionally biased region" description="Acidic residues" evidence="4">
    <location>
        <begin position="1136"/>
        <end position="1145"/>
    </location>
</feature>
<dbReference type="EMBL" id="VJMH01007502">
    <property type="protein sequence ID" value="KAF0682681.1"/>
    <property type="molecule type" value="Genomic_DNA"/>
</dbReference>
<keyword evidence="2" id="KW-0547">Nucleotide-binding</keyword>
<feature type="region of interest" description="Disordered" evidence="4">
    <location>
        <begin position="1130"/>
        <end position="1154"/>
    </location>
</feature>
<evidence type="ECO:0000256" key="4">
    <source>
        <dbReference type="SAM" id="MobiDB-lite"/>
    </source>
</evidence>
<feature type="compositionally biased region" description="Acidic residues" evidence="4">
    <location>
        <begin position="483"/>
        <end position="500"/>
    </location>
</feature>
<name>A0A485LSH2_9STRA</name>
<dbReference type="GO" id="GO:0005524">
    <property type="term" value="F:ATP binding"/>
    <property type="evidence" value="ECO:0007669"/>
    <property type="project" value="InterPro"/>
</dbReference>
<proteinExistence type="predicted"/>
<protein>
    <submittedName>
        <fullName evidence="6">Aste57867_25199 protein</fullName>
    </submittedName>
</protein>
<dbReference type="SUPFAM" id="SSF52540">
    <property type="entry name" value="P-loop containing nucleoside triphosphate hydrolases"/>
    <property type="match status" value="2"/>
</dbReference>
<dbReference type="InterPro" id="IPR027417">
    <property type="entry name" value="P-loop_NTPase"/>
</dbReference>
<sequence length="1827" mass="199834">MSLRRLFVGKRLEANVVEVGEVNYVDYSFQRREALRTDEAFLGHVHYLWDVVAKDTSARVHEAGYLDLFARIAYVLVTESTPASARALAQADWDYDAHGRDCMHYTMFVDAVFEICDLFCPYTDSHEYCVLLMDLRRAITTVDLDETMLQATPVELHAKLKDVATHHWRPMTEIKKLSAKTIGLGSTETETLQRHRNGDWITGFALLHECRALSFKALLCAMHVVLYGNFSQKLHTPGKGQLESEYRLYQAKQPPPGSSVLRDKDSDTSLLPRPAASANRIPVMTDALRAEVWDPAVAKLLMNVAARPAICVVGPPRSGKTRLAQALAAELGLRYFSIPSVLDVLAKAPPVVGEAASTQLFATLAAKLRAGLSVSRDDAVSALLYYVAETVQGGQGFLLDDIYPHDAWGSDAFLGITFTHVVALYGTHANCKEHVTEMAMCPKRRVVYSARDLAQFSRAAGFADVYVERVAPPPVVVVPPPAEDNDGGDEEDKEDDDGDDGAPPPPPSVDVNAPYRVPPPSLDRLSQRYALPPNQDRCVNVGTMWLKTLDTAFAQSEKNLIKSMASAPPDLQLLRILFHQSPTGILHCALSALTAVRGEPPIVSRLPPSLTAIHVDLPADVAGQPRSEQIRWLLYGDWSPFFDDGAPLAPLKHLVPPGEPRLLSVFRGFCPVARLRHELGHPSFAVLFSGCIYLLSSDDAMRAFMRDPPRHLEPILSSTNQLRLPAYPLPQKVWVISSTMLWPAAFSVASVAAALATTILHVPAVDPTQLLAPSFGNYMAYESMLREGKAVPHAQLAKDMLHYIATTSMERWVAHGLPVDDATHGLMKELSLWPDMVLVLEPPPEDAAPPVAKDYATALASLLKLLVDDTGIPVTRCAVDAAASQDDVLAAIHRLLDPWNFNRVDGDDDGYVASAPPLSPVEEESRKVWGACGPYCPVTYATARLWRTVPGKKEFTSFVDQRLYQFAGAAEKAAFDRNPRRYIPRDATTVFRPIVLLLGVANAGRRSIALALQAALGATIFDTARVHTMFMQLVAIEKFNAGMDGDEAADLDEALQLALYVACMQREFDLETHAGAAPYVVPGFGPTASRLPTVELLTACLERKWFPLVVVPLQLDQTTAVARKMASWVYTPPKGDDDDEDAPDNEDAKEGWKERKTRLLADEAAAREEETARVVDAVAAELETYTNALQHLADQGAKLTAPVNAARGPQRVVKDVLATLHANGLAKLGNFFCAVDKLPLARMQALVAAGYLTMGHHGPYCPVQRAIRRRDSVEQVCVTYRDRIYFPSQVDAFAASPSKYACATATQKTRPPLSCAVIGAPCAGRTTLAKGLAAAFGYVYISAHDALKWVDACQRGTTLHAHIREFKQGDGDAFDMSLVNDAVALQCIVARIRSFECQTRGWVLDGYPTSVAQAHAWDKASTTPDALPATVLCLDSSVDDLLRRRCPISGELLKRMALWRAARLPLLISYVQTYGSGYVKLVPTAHKSTWKVLAEATALLDHVVDAHATYWQALASHHAAPAADVRLAQTQLQLHPLAQHRCPVGLARGLCVDTTAQDRTLLAEYEQYLYFLGIPETLAAFLREPAKTIAALKPPQPVLDVGVGAVLCHGLHVPMGFQGYCPVTYKEGAGPCDWRAIRKGSKYIVAALNQTIYCFVSHAAKRRFLLDPAAYSSLELPTKLPPLVTDAQAHLDVTIPGKLEQALSRVTEEALVALGSERLKFPGVAAKASAVMYVALLLKTKKKFSNHDQSLSADQVRALLHNYVQDCRLGQEIKELTAPVGSAVKGVRSMREKGDSTDLQTKNARFDAILHAPAAIFRAYATRALEK</sequence>
<dbReference type="Proteomes" id="UP000332933">
    <property type="component" value="Unassembled WGS sequence"/>
</dbReference>
<evidence type="ECO:0000313" key="5">
    <source>
        <dbReference type="EMBL" id="KAF0682681.1"/>
    </source>
</evidence>
<feature type="region of interest" description="Disordered" evidence="4">
    <location>
        <begin position="252"/>
        <end position="273"/>
    </location>
</feature>
<evidence type="ECO:0000256" key="2">
    <source>
        <dbReference type="ARBA" id="ARBA00022741"/>
    </source>
</evidence>
<evidence type="ECO:0000313" key="7">
    <source>
        <dbReference type="Proteomes" id="UP000332933"/>
    </source>
</evidence>
<dbReference type="EMBL" id="CAADRA010007528">
    <property type="protein sequence ID" value="VFU01826.1"/>
    <property type="molecule type" value="Genomic_DNA"/>
</dbReference>